<evidence type="ECO:0000313" key="1">
    <source>
        <dbReference type="EMBL" id="MBN7815019.1"/>
    </source>
</evidence>
<dbReference type="SUPFAM" id="SSF82171">
    <property type="entry name" value="DPP6 N-terminal domain-like"/>
    <property type="match status" value="1"/>
</dbReference>
<protein>
    <submittedName>
        <fullName evidence="1">PD40 domain-containing protein</fullName>
    </submittedName>
</protein>
<keyword evidence="2" id="KW-1185">Reference proteome</keyword>
<dbReference type="Proteomes" id="UP000664480">
    <property type="component" value="Unassembled WGS sequence"/>
</dbReference>
<comment type="caution">
    <text evidence="1">The sequence shown here is derived from an EMBL/GenBank/DDBJ whole genome shotgun (WGS) entry which is preliminary data.</text>
</comment>
<accession>A0ABS3CHA4</accession>
<dbReference type="RefSeq" id="WP_206585656.1">
    <property type="nucleotide sequence ID" value="NZ_JAFKCU010000001.1"/>
</dbReference>
<proteinExistence type="predicted"/>
<dbReference type="Pfam" id="PF07676">
    <property type="entry name" value="PD40"/>
    <property type="match status" value="1"/>
</dbReference>
<sequence>MKGFYLVLFLEVILFSCNQKKYPVGIFPEEAVNLSVVNSSSDDMNSDIPTINHEVNLIFSSNRIGSQPNHYNLVESSLVFYWDKSEGILSVNKGNTSFDTSIRDWVKKTESTFNEKGPYSFSDSNNDKFLLFSRDNETGIYSIHLEPESSNISEVKGNISFRVLDDFSNEMYPSFYGKDFLKGAGVESQGKVEKMLFTSDKDGTFDIYEVDIPANSNPIELLIGETEKNIKKLSINTTANEHMPFVYGDILVFSSDRPGGLGGFDLYYSLKTADGWTEPENFGPKVNSEFDEYRPVVSDHPEFSNRVMIFSSNRPGGLGGFDLYFVGIPKF</sequence>
<dbReference type="InterPro" id="IPR011659">
    <property type="entry name" value="WD40"/>
</dbReference>
<evidence type="ECO:0000313" key="2">
    <source>
        <dbReference type="Proteomes" id="UP000664480"/>
    </source>
</evidence>
<name>A0ABS3CHA4_9BACT</name>
<dbReference type="EMBL" id="JAFKCU010000001">
    <property type="protein sequence ID" value="MBN7815019.1"/>
    <property type="molecule type" value="Genomic_DNA"/>
</dbReference>
<organism evidence="1 2">
    <name type="scientific">Algoriphagus pacificus</name>
    <dbReference type="NCBI Taxonomy" id="2811234"/>
    <lineage>
        <taxon>Bacteria</taxon>
        <taxon>Pseudomonadati</taxon>
        <taxon>Bacteroidota</taxon>
        <taxon>Cytophagia</taxon>
        <taxon>Cytophagales</taxon>
        <taxon>Cyclobacteriaceae</taxon>
        <taxon>Algoriphagus</taxon>
    </lineage>
</organism>
<gene>
    <name evidence="1" type="ORF">J0A69_06240</name>
</gene>
<reference evidence="1 2" key="1">
    <citation type="submission" date="2021-03" db="EMBL/GenBank/DDBJ databases">
        <title>novel species isolated from a fishpond in China.</title>
        <authorList>
            <person name="Lu H."/>
            <person name="Cai Z."/>
        </authorList>
    </citation>
    <scope>NUCLEOTIDE SEQUENCE [LARGE SCALE GENOMIC DNA]</scope>
    <source>
        <strain evidence="1 2">YJ13C</strain>
    </source>
</reference>